<evidence type="ECO:0000256" key="4">
    <source>
        <dbReference type="ARBA" id="ARBA00022801"/>
    </source>
</evidence>
<evidence type="ECO:0000256" key="9">
    <source>
        <dbReference type="SAM" id="MobiDB-lite"/>
    </source>
</evidence>
<sequence length="185" mass="20924">MDDDDELLLNFAAPDTSSVAASKNQNVKVSGGRWKDRRKLQLALQGRTKKRQLETGVNLIPVDEFKRKRDSEDKVQLTQTKGQTPTSTTKELTYLPSNAPMKDATTFSGLGLNEKLSIHLTDHLRFMHPTKIQQLVIPSLISTENDLFVKAQTGSGKTLAFVLPIFHKLMRENKFKLIENQDYLL</sequence>
<dbReference type="InterPro" id="IPR011545">
    <property type="entry name" value="DEAD/DEAH_box_helicase_dom"/>
</dbReference>
<dbReference type="InterPro" id="IPR027417">
    <property type="entry name" value="P-loop_NTPase"/>
</dbReference>
<evidence type="ECO:0000259" key="10">
    <source>
        <dbReference type="PROSITE" id="PS51195"/>
    </source>
</evidence>
<comment type="caution">
    <text evidence="11">The sequence shown here is derived from an EMBL/GenBank/DDBJ whole genome shotgun (WGS) entry which is preliminary data.</text>
</comment>
<evidence type="ECO:0000256" key="1">
    <source>
        <dbReference type="ARBA" id="ARBA00004604"/>
    </source>
</evidence>
<protein>
    <recommendedName>
        <fullName evidence="8">ATP-dependent RNA helicase</fullName>
        <ecNumber evidence="8">3.6.4.13</ecNumber>
    </recommendedName>
</protein>
<keyword evidence="2" id="KW-0698">rRNA processing</keyword>
<organism evidence="11 12">
    <name type="scientific">Candida albicans</name>
    <name type="common">Yeast</name>
    <dbReference type="NCBI Taxonomy" id="5476"/>
    <lineage>
        <taxon>Eukaryota</taxon>
        <taxon>Fungi</taxon>
        <taxon>Dikarya</taxon>
        <taxon>Ascomycota</taxon>
        <taxon>Saccharomycotina</taxon>
        <taxon>Pichiomycetes</taxon>
        <taxon>Debaryomycetaceae</taxon>
        <taxon>Candida/Lodderomyces clade</taxon>
        <taxon>Candida</taxon>
    </lineage>
</organism>
<comment type="similarity">
    <text evidence="8">Belongs to the DEAD box helicase family.</text>
</comment>
<dbReference type="GO" id="GO:0005524">
    <property type="term" value="F:ATP binding"/>
    <property type="evidence" value="ECO:0007669"/>
    <property type="project" value="UniProtKB-UniRule"/>
</dbReference>
<dbReference type="Gene3D" id="3.40.50.300">
    <property type="entry name" value="P-loop containing nucleotide triphosphate hydrolases"/>
    <property type="match status" value="1"/>
</dbReference>
<proteinExistence type="inferred from homology"/>
<feature type="short sequence motif" description="Q motif" evidence="7">
    <location>
        <begin position="105"/>
        <end position="134"/>
    </location>
</feature>
<evidence type="ECO:0000313" key="12">
    <source>
        <dbReference type="Proteomes" id="UP000536275"/>
    </source>
</evidence>
<dbReference type="GO" id="GO:0005730">
    <property type="term" value="C:nucleolus"/>
    <property type="evidence" value="ECO:0007669"/>
    <property type="project" value="UniProtKB-SubCell"/>
</dbReference>
<feature type="compositionally biased region" description="Low complexity" evidence="9">
    <location>
        <begin position="78"/>
        <end position="89"/>
    </location>
</feature>
<dbReference type="GO" id="GO:0003724">
    <property type="term" value="F:RNA helicase activity"/>
    <property type="evidence" value="ECO:0007669"/>
    <property type="project" value="UniProtKB-EC"/>
</dbReference>
<dbReference type="GO" id="GO:0016787">
    <property type="term" value="F:hydrolase activity"/>
    <property type="evidence" value="ECO:0007669"/>
    <property type="project" value="UniProtKB-KW"/>
</dbReference>
<dbReference type="SUPFAM" id="SSF52540">
    <property type="entry name" value="P-loop containing nucleoside triphosphate hydrolases"/>
    <property type="match status" value="1"/>
</dbReference>
<keyword evidence="6 8" id="KW-0067">ATP-binding</keyword>
<comment type="domain">
    <text evidence="8">The Q motif is unique to and characteristic of the DEAD box family of RNA helicases and controls ATP binding and hydrolysis.</text>
</comment>
<comment type="function">
    <text evidence="8">RNA helicase.</text>
</comment>
<accession>A0A8H6F640</accession>
<dbReference type="Proteomes" id="UP000536275">
    <property type="component" value="Unassembled WGS sequence"/>
</dbReference>
<dbReference type="EC" id="3.6.4.13" evidence="8"/>
<keyword evidence="3 8" id="KW-0547">Nucleotide-binding</keyword>
<evidence type="ECO:0000256" key="8">
    <source>
        <dbReference type="RuleBase" id="RU365068"/>
    </source>
</evidence>
<name>A0A8H6F640_CANAX</name>
<evidence type="ECO:0000256" key="5">
    <source>
        <dbReference type="ARBA" id="ARBA00022806"/>
    </source>
</evidence>
<dbReference type="PROSITE" id="PS51195">
    <property type="entry name" value="Q_MOTIF"/>
    <property type="match status" value="1"/>
</dbReference>
<keyword evidence="8" id="KW-0694">RNA-binding</keyword>
<evidence type="ECO:0000313" key="11">
    <source>
        <dbReference type="EMBL" id="KAF6070692.1"/>
    </source>
</evidence>
<comment type="catalytic activity">
    <reaction evidence="8">
        <text>ATP + H2O = ADP + phosphate + H(+)</text>
        <dbReference type="Rhea" id="RHEA:13065"/>
        <dbReference type="ChEBI" id="CHEBI:15377"/>
        <dbReference type="ChEBI" id="CHEBI:15378"/>
        <dbReference type="ChEBI" id="CHEBI:30616"/>
        <dbReference type="ChEBI" id="CHEBI:43474"/>
        <dbReference type="ChEBI" id="CHEBI:456216"/>
        <dbReference type="EC" id="3.6.4.13"/>
    </reaction>
</comment>
<dbReference type="InterPro" id="IPR014014">
    <property type="entry name" value="RNA_helicase_DEAD_Q_motif"/>
</dbReference>
<evidence type="ECO:0000256" key="7">
    <source>
        <dbReference type="PROSITE-ProRule" id="PRU00552"/>
    </source>
</evidence>
<dbReference type="AlphaFoldDB" id="A0A8H6F640"/>
<keyword evidence="5 8" id="KW-0347">Helicase</keyword>
<dbReference type="GO" id="GO:0003723">
    <property type="term" value="F:RNA binding"/>
    <property type="evidence" value="ECO:0007669"/>
    <property type="project" value="UniProtKB-UniRule"/>
</dbReference>
<gene>
    <name evidence="11" type="ORF">FOB64_001789</name>
</gene>
<feature type="region of interest" description="Disordered" evidence="9">
    <location>
        <begin position="70"/>
        <end position="89"/>
    </location>
</feature>
<dbReference type="GO" id="GO:0006364">
    <property type="term" value="P:rRNA processing"/>
    <property type="evidence" value="ECO:0007669"/>
    <property type="project" value="UniProtKB-KW"/>
</dbReference>
<evidence type="ECO:0000256" key="2">
    <source>
        <dbReference type="ARBA" id="ARBA00022552"/>
    </source>
</evidence>
<keyword evidence="4 8" id="KW-0378">Hydrolase</keyword>
<evidence type="ECO:0000256" key="6">
    <source>
        <dbReference type="ARBA" id="ARBA00022840"/>
    </source>
</evidence>
<evidence type="ECO:0000256" key="3">
    <source>
        <dbReference type="ARBA" id="ARBA00022741"/>
    </source>
</evidence>
<dbReference type="Pfam" id="PF00270">
    <property type="entry name" value="DEAD"/>
    <property type="match status" value="1"/>
</dbReference>
<feature type="domain" description="DEAD-box RNA helicase Q" evidence="10">
    <location>
        <begin position="105"/>
        <end position="134"/>
    </location>
</feature>
<reference evidence="11 12" key="1">
    <citation type="submission" date="2020-03" db="EMBL/GenBank/DDBJ databases">
        <title>FDA dAtabase for Regulatory Grade micrObial Sequences (FDA-ARGOS): Supporting development and validation of Infectious Disease Dx tests.</title>
        <authorList>
            <person name="Campos J."/>
            <person name="Goldberg B."/>
            <person name="Tallon L."/>
            <person name="Sadzewicz L."/>
            <person name="Vavikolanu K."/>
            <person name="Mehta A."/>
            <person name="Aluvathingal J."/>
            <person name="Nadendla S."/>
            <person name="Nandy P."/>
            <person name="Geyer C."/>
            <person name="Yan Y."/>
            <person name="Sichtig H."/>
        </authorList>
    </citation>
    <scope>NUCLEOTIDE SEQUENCE [LARGE SCALE GENOMIC DNA]</scope>
    <source>
        <strain evidence="11 12">FDAARGOS_656</strain>
    </source>
</reference>
<comment type="subcellular location">
    <subcellularLocation>
        <location evidence="1">Nucleus</location>
        <location evidence="1">Nucleolus</location>
    </subcellularLocation>
</comment>
<dbReference type="PANTHER" id="PTHR24031">
    <property type="entry name" value="RNA HELICASE"/>
    <property type="match status" value="1"/>
</dbReference>
<dbReference type="EMBL" id="JABWAD010000022">
    <property type="protein sequence ID" value="KAF6070692.1"/>
    <property type="molecule type" value="Genomic_DNA"/>
</dbReference>